<protein>
    <submittedName>
        <fullName evidence="1">Uncharacterized protein</fullName>
    </submittedName>
</protein>
<organism evidence="1 2">
    <name type="scientific">Trifolium medium</name>
    <dbReference type="NCBI Taxonomy" id="97028"/>
    <lineage>
        <taxon>Eukaryota</taxon>
        <taxon>Viridiplantae</taxon>
        <taxon>Streptophyta</taxon>
        <taxon>Embryophyta</taxon>
        <taxon>Tracheophyta</taxon>
        <taxon>Spermatophyta</taxon>
        <taxon>Magnoliopsida</taxon>
        <taxon>eudicotyledons</taxon>
        <taxon>Gunneridae</taxon>
        <taxon>Pentapetalae</taxon>
        <taxon>rosids</taxon>
        <taxon>fabids</taxon>
        <taxon>Fabales</taxon>
        <taxon>Fabaceae</taxon>
        <taxon>Papilionoideae</taxon>
        <taxon>50 kb inversion clade</taxon>
        <taxon>NPAAA clade</taxon>
        <taxon>Hologalegina</taxon>
        <taxon>IRL clade</taxon>
        <taxon>Trifolieae</taxon>
        <taxon>Trifolium</taxon>
    </lineage>
</organism>
<name>A0A392U8H3_9FABA</name>
<dbReference type="AlphaFoldDB" id="A0A392U8H3"/>
<reference evidence="1 2" key="1">
    <citation type="journal article" date="2018" name="Front. Plant Sci.">
        <title>Red Clover (Trifolium pratense) and Zigzag Clover (T. medium) - A Picture of Genomic Similarities and Differences.</title>
        <authorList>
            <person name="Dluhosova J."/>
            <person name="Istvanek J."/>
            <person name="Nedelnik J."/>
            <person name="Repkova J."/>
        </authorList>
    </citation>
    <scope>NUCLEOTIDE SEQUENCE [LARGE SCALE GENOMIC DNA]</scope>
    <source>
        <strain evidence="2">cv. 10/8</strain>
        <tissue evidence="1">Leaf</tissue>
    </source>
</reference>
<comment type="caution">
    <text evidence="1">The sequence shown here is derived from an EMBL/GenBank/DDBJ whole genome shotgun (WGS) entry which is preliminary data.</text>
</comment>
<dbReference type="Proteomes" id="UP000265520">
    <property type="component" value="Unassembled WGS sequence"/>
</dbReference>
<evidence type="ECO:0000313" key="2">
    <source>
        <dbReference type="Proteomes" id="UP000265520"/>
    </source>
</evidence>
<sequence length="42" mass="4565">MSGRVKVRYCKAPARLRYKVGSSYGVPTEVLSFCLVSTGVAK</sequence>
<proteinExistence type="predicted"/>
<feature type="non-terminal residue" evidence="1">
    <location>
        <position position="42"/>
    </location>
</feature>
<evidence type="ECO:0000313" key="1">
    <source>
        <dbReference type="EMBL" id="MCI69338.1"/>
    </source>
</evidence>
<keyword evidence="2" id="KW-1185">Reference proteome</keyword>
<accession>A0A392U8H3</accession>
<dbReference type="EMBL" id="LXQA010754030">
    <property type="protein sequence ID" value="MCI69338.1"/>
    <property type="molecule type" value="Genomic_DNA"/>
</dbReference>